<evidence type="ECO:0000313" key="1">
    <source>
        <dbReference type="EMBL" id="CAF4342238.1"/>
    </source>
</evidence>
<name>A0A820KE83_9BILA</name>
<dbReference type="SUPFAM" id="SSF53098">
    <property type="entry name" value="Ribonuclease H-like"/>
    <property type="match status" value="1"/>
</dbReference>
<sequence length="220" mass="25437">MDLGDVDWVCDRGANILKFFRQNFIEPIKCYAHRLNNLLSHAFVNKDSNDDDDDDEELLSTLMNTIDQLFEESVERNRLLETINSCKILVKYAKKAGLIETIKHQADKTGGCATSLKQESSSRWLSLYNCLASILDNYEAISIVFKEKNKLNLIQIISKLALTQLLLLLLPLRCATRDIQNDQYPTLYLVQPFHQLLINTYSSYMKLHKFALDFDPDHFQ</sequence>
<dbReference type="AlphaFoldDB" id="A0A820KE83"/>
<evidence type="ECO:0000313" key="2">
    <source>
        <dbReference type="Proteomes" id="UP000663842"/>
    </source>
</evidence>
<dbReference type="EMBL" id="CAJOBF010014761">
    <property type="protein sequence ID" value="CAF4342238.1"/>
    <property type="molecule type" value="Genomic_DNA"/>
</dbReference>
<dbReference type="Proteomes" id="UP000663842">
    <property type="component" value="Unassembled WGS sequence"/>
</dbReference>
<reference evidence="1" key="1">
    <citation type="submission" date="2021-02" db="EMBL/GenBank/DDBJ databases">
        <authorList>
            <person name="Nowell W R."/>
        </authorList>
    </citation>
    <scope>NUCLEOTIDE SEQUENCE</scope>
</reference>
<accession>A0A820KE83</accession>
<gene>
    <name evidence="1" type="ORF">UXM345_LOCUS35578</name>
</gene>
<proteinExistence type="predicted"/>
<organism evidence="1 2">
    <name type="scientific">Rotaria magnacalcarata</name>
    <dbReference type="NCBI Taxonomy" id="392030"/>
    <lineage>
        <taxon>Eukaryota</taxon>
        <taxon>Metazoa</taxon>
        <taxon>Spiralia</taxon>
        <taxon>Gnathifera</taxon>
        <taxon>Rotifera</taxon>
        <taxon>Eurotatoria</taxon>
        <taxon>Bdelloidea</taxon>
        <taxon>Philodinida</taxon>
        <taxon>Philodinidae</taxon>
        <taxon>Rotaria</taxon>
    </lineage>
</organism>
<protein>
    <submittedName>
        <fullName evidence="1">Uncharacterized protein</fullName>
    </submittedName>
</protein>
<dbReference type="InterPro" id="IPR012337">
    <property type="entry name" value="RNaseH-like_sf"/>
</dbReference>
<feature type="non-terminal residue" evidence="1">
    <location>
        <position position="220"/>
    </location>
</feature>
<comment type="caution">
    <text evidence="1">The sequence shown here is derived from an EMBL/GenBank/DDBJ whole genome shotgun (WGS) entry which is preliminary data.</text>
</comment>